<dbReference type="Gene3D" id="3.40.50.10490">
    <property type="entry name" value="Glucose-6-phosphate isomerase like protein, domain 1"/>
    <property type="match status" value="1"/>
</dbReference>
<dbReference type="HAMAP" id="MF_00067">
    <property type="entry name" value="GmhA"/>
    <property type="match status" value="1"/>
</dbReference>
<evidence type="ECO:0000256" key="4">
    <source>
        <dbReference type="ARBA" id="ARBA00009894"/>
    </source>
</evidence>
<dbReference type="GO" id="GO:0005737">
    <property type="term" value="C:cytoplasm"/>
    <property type="evidence" value="ECO:0007669"/>
    <property type="project" value="UniProtKB-SubCell"/>
</dbReference>
<evidence type="ECO:0000256" key="10">
    <source>
        <dbReference type="ARBA" id="ARBA00023277"/>
    </source>
</evidence>
<dbReference type="Pfam" id="PF13580">
    <property type="entry name" value="SIS_2"/>
    <property type="match status" value="1"/>
</dbReference>
<evidence type="ECO:0000313" key="12">
    <source>
        <dbReference type="EMBL" id="OIQ80603.1"/>
    </source>
</evidence>
<evidence type="ECO:0000256" key="9">
    <source>
        <dbReference type="ARBA" id="ARBA00023235"/>
    </source>
</evidence>
<evidence type="ECO:0000256" key="3">
    <source>
        <dbReference type="ARBA" id="ARBA00004496"/>
    </source>
</evidence>
<gene>
    <name evidence="12" type="primary">gmhA_10</name>
    <name evidence="12" type="ORF">GALL_376460</name>
</gene>
<dbReference type="GO" id="GO:0046872">
    <property type="term" value="F:metal ion binding"/>
    <property type="evidence" value="ECO:0007669"/>
    <property type="project" value="UniProtKB-KW"/>
</dbReference>
<keyword evidence="7" id="KW-0479">Metal-binding</keyword>
<dbReference type="EC" id="5.3.1.28" evidence="5"/>
<keyword evidence="9 12" id="KW-0413">Isomerase</keyword>
<evidence type="ECO:0000259" key="11">
    <source>
        <dbReference type="PROSITE" id="PS51464"/>
    </source>
</evidence>
<evidence type="ECO:0000256" key="5">
    <source>
        <dbReference type="ARBA" id="ARBA00012580"/>
    </source>
</evidence>
<dbReference type="EMBL" id="MLJW01001038">
    <property type="protein sequence ID" value="OIQ80603.1"/>
    <property type="molecule type" value="Genomic_DNA"/>
</dbReference>
<accession>A0A1J5QSZ5</accession>
<comment type="caution">
    <text evidence="12">The sequence shown here is derived from an EMBL/GenBank/DDBJ whole genome shotgun (WGS) entry which is preliminary data.</text>
</comment>
<dbReference type="CDD" id="cd05006">
    <property type="entry name" value="SIS_GmhA"/>
    <property type="match status" value="1"/>
</dbReference>
<comment type="subcellular location">
    <subcellularLocation>
        <location evidence="3">Cytoplasm</location>
    </subcellularLocation>
</comment>
<evidence type="ECO:0000256" key="8">
    <source>
        <dbReference type="ARBA" id="ARBA00022833"/>
    </source>
</evidence>
<protein>
    <recommendedName>
        <fullName evidence="5">D-sedoheptulose-7-phosphate isomerase</fullName>
        <ecNumber evidence="5">5.3.1.28</ecNumber>
    </recommendedName>
</protein>
<reference evidence="12" key="1">
    <citation type="submission" date="2016-10" db="EMBL/GenBank/DDBJ databases">
        <title>Sequence of Gallionella enrichment culture.</title>
        <authorList>
            <person name="Poehlein A."/>
            <person name="Muehling M."/>
            <person name="Daniel R."/>
        </authorList>
    </citation>
    <scope>NUCLEOTIDE SEQUENCE</scope>
</reference>
<name>A0A1J5QSZ5_9ZZZZ</name>
<feature type="domain" description="SIS" evidence="11">
    <location>
        <begin position="35"/>
        <end position="197"/>
    </location>
</feature>
<comment type="similarity">
    <text evidence="4">Belongs to the SIS family. GmhA subfamily.</text>
</comment>
<comment type="catalytic activity">
    <reaction evidence="1">
        <text>2 D-sedoheptulose 7-phosphate = D-glycero-alpha-D-manno-heptose 7-phosphate + D-glycero-beta-D-manno-heptose 7-phosphate</text>
        <dbReference type="Rhea" id="RHEA:27489"/>
        <dbReference type="ChEBI" id="CHEBI:57483"/>
        <dbReference type="ChEBI" id="CHEBI:60203"/>
        <dbReference type="ChEBI" id="CHEBI:60204"/>
        <dbReference type="EC" id="5.3.1.28"/>
    </reaction>
</comment>
<dbReference type="PANTHER" id="PTHR30390">
    <property type="entry name" value="SEDOHEPTULOSE 7-PHOSPHATE ISOMERASE / DNAA INITIATOR-ASSOCIATING FACTOR FOR REPLICATION INITIATION"/>
    <property type="match status" value="1"/>
</dbReference>
<keyword evidence="8" id="KW-0862">Zinc</keyword>
<dbReference type="InterPro" id="IPR001347">
    <property type="entry name" value="SIS_dom"/>
</dbReference>
<dbReference type="InterPro" id="IPR046348">
    <property type="entry name" value="SIS_dom_sf"/>
</dbReference>
<dbReference type="NCBIfam" id="NF010546">
    <property type="entry name" value="PRK13936.1"/>
    <property type="match status" value="1"/>
</dbReference>
<dbReference type="PROSITE" id="PS51464">
    <property type="entry name" value="SIS"/>
    <property type="match status" value="1"/>
</dbReference>
<evidence type="ECO:0000256" key="1">
    <source>
        <dbReference type="ARBA" id="ARBA00000348"/>
    </source>
</evidence>
<comment type="cofactor">
    <cofactor evidence="2">
        <name>Zn(2+)</name>
        <dbReference type="ChEBI" id="CHEBI:29105"/>
    </cofactor>
</comment>
<organism evidence="12">
    <name type="scientific">mine drainage metagenome</name>
    <dbReference type="NCBI Taxonomy" id="410659"/>
    <lineage>
        <taxon>unclassified sequences</taxon>
        <taxon>metagenomes</taxon>
        <taxon>ecological metagenomes</taxon>
    </lineage>
</organism>
<dbReference type="AlphaFoldDB" id="A0A1J5QSZ5"/>
<dbReference type="InterPro" id="IPR004515">
    <property type="entry name" value="Phosphoheptose_Isoase"/>
</dbReference>
<keyword evidence="6" id="KW-0963">Cytoplasm</keyword>
<dbReference type="InterPro" id="IPR050099">
    <property type="entry name" value="SIS_GmhA/DiaA_subfam"/>
</dbReference>
<evidence type="ECO:0000256" key="7">
    <source>
        <dbReference type="ARBA" id="ARBA00022723"/>
    </source>
</evidence>
<evidence type="ECO:0000256" key="2">
    <source>
        <dbReference type="ARBA" id="ARBA00001947"/>
    </source>
</evidence>
<dbReference type="InterPro" id="IPR035461">
    <property type="entry name" value="GmhA/DiaA"/>
</dbReference>
<dbReference type="GO" id="GO:0008968">
    <property type="term" value="F:D-sedoheptulose 7-phosphate isomerase activity"/>
    <property type="evidence" value="ECO:0007669"/>
    <property type="project" value="InterPro"/>
</dbReference>
<keyword evidence="10" id="KW-0119">Carbohydrate metabolism</keyword>
<dbReference type="GO" id="GO:0097367">
    <property type="term" value="F:carbohydrate derivative binding"/>
    <property type="evidence" value="ECO:0007669"/>
    <property type="project" value="InterPro"/>
</dbReference>
<evidence type="ECO:0000256" key="6">
    <source>
        <dbReference type="ARBA" id="ARBA00022490"/>
    </source>
</evidence>
<dbReference type="SUPFAM" id="SSF53697">
    <property type="entry name" value="SIS domain"/>
    <property type="match status" value="1"/>
</dbReference>
<dbReference type="GO" id="GO:1901135">
    <property type="term" value="P:carbohydrate derivative metabolic process"/>
    <property type="evidence" value="ECO:0007669"/>
    <property type="project" value="InterPro"/>
</dbReference>
<dbReference type="PANTHER" id="PTHR30390:SF6">
    <property type="entry name" value="DNAA INITIATOR-ASSOCIATING PROTEIN DIAA"/>
    <property type="match status" value="1"/>
</dbReference>
<dbReference type="NCBIfam" id="TIGR00441">
    <property type="entry name" value="gmhA"/>
    <property type="match status" value="1"/>
</dbReference>
<proteinExistence type="inferred from homology"/>
<sequence>MLEQRIRQHFHDSAQLKQQAAALLAEPLAQAVGIMANALANGARVLACGNGGSAADAQHFAAELVGRFERERPELAAIALSTDTSILTAIGNDYGFDQVFARQVRALGQPGDVLLAISTSGHSVNVIEAVRAAQERDMHVVAFTGKGGGKIGALLRDVDVHLCVPHDRTARIQEVHLLMLHCICDGVDWTLMGEPEDKA</sequence>